<dbReference type="InterPro" id="IPR036457">
    <property type="entry name" value="PPM-type-like_dom_sf"/>
</dbReference>
<dbReference type="AlphaFoldDB" id="A0A6H9UUS7"/>
<dbReference type="Proteomes" id="UP000442707">
    <property type="component" value="Unassembled WGS sequence"/>
</dbReference>
<organism evidence="3 4">
    <name type="scientific">Streptomyces luteolifulvus</name>
    <dbReference type="NCBI Taxonomy" id="2615112"/>
    <lineage>
        <taxon>Bacteria</taxon>
        <taxon>Bacillati</taxon>
        <taxon>Actinomycetota</taxon>
        <taxon>Actinomycetes</taxon>
        <taxon>Kitasatosporales</taxon>
        <taxon>Streptomycetaceae</taxon>
        <taxon>Streptomyces</taxon>
    </lineage>
</organism>
<evidence type="ECO:0000313" key="4">
    <source>
        <dbReference type="Proteomes" id="UP000442707"/>
    </source>
</evidence>
<gene>
    <name evidence="3" type="ORF">F7R91_28645</name>
</gene>
<evidence type="ECO:0000259" key="2">
    <source>
        <dbReference type="Pfam" id="PF07228"/>
    </source>
</evidence>
<feature type="region of interest" description="Disordered" evidence="1">
    <location>
        <begin position="1"/>
        <end position="21"/>
    </location>
</feature>
<feature type="domain" description="PPM-type phosphatase" evidence="2">
    <location>
        <begin position="26"/>
        <end position="74"/>
    </location>
</feature>
<accession>A0A6H9UUS7</accession>
<dbReference type="Pfam" id="PF07228">
    <property type="entry name" value="SpoIIE"/>
    <property type="match status" value="1"/>
</dbReference>
<dbReference type="EMBL" id="VZRB01000024">
    <property type="protein sequence ID" value="KAB1142571.1"/>
    <property type="molecule type" value="Genomic_DNA"/>
</dbReference>
<proteinExistence type="predicted"/>
<evidence type="ECO:0000256" key="1">
    <source>
        <dbReference type="SAM" id="MobiDB-lite"/>
    </source>
</evidence>
<comment type="caution">
    <text evidence="3">The sequence shown here is derived from an EMBL/GenBank/DDBJ whole genome shotgun (WGS) entry which is preliminary data.</text>
</comment>
<dbReference type="InterPro" id="IPR001932">
    <property type="entry name" value="PPM-type_phosphatase-like_dom"/>
</dbReference>
<dbReference type="RefSeq" id="WP_150953331.1">
    <property type="nucleotide sequence ID" value="NZ_VZRB01000024.1"/>
</dbReference>
<dbReference type="Gene3D" id="3.60.40.10">
    <property type="entry name" value="PPM-type phosphatase domain"/>
    <property type="match status" value="1"/>
</dbReference>
<protein>
    <submittedName>
        <fullName evidence="3">SpoIIE family protein phosphatase</fullName>
    </submittedName>
</protein>
<sequence length="125" mass="13448">MSLRYRRRWPGGQSCSSRTAATRPTRATCLYAVYDPVSRRCTFSNAGHIPPIVLPPSGTAELAELPVGPPPGLGGRPSSPHAADAALLLARTRALSPDAYATWDISGDPRQVARMRTVVAKQLQR</sequence>
<keyword evidence="4" id="KW-1185">Reference proteome</keyword>
<name>A0A6H9UUS7_9ACTN</name>
<evidence type="ECO:0000313" key="3">
    <source>
        <dbReference type="EMBL" id="KAB1142571.1"/>
    </source>
</evidence>
<reference evidence="3 4" key="1">
    <citation type="submission" date="2019-09" db="EMBL/GenBank/DDBJ databases">
        <title>Screening of Novel Bioactive Compounds from Soil-Associated.</title>
        <authorList>
            <person name="Zhao S."/>
        </authorList>
    </citation>
    <scope>NUCLEOTIDE SEQUENCE [LARGE SCALE GENOMIC DNA]</scope>
    <source>
        <strain evidence="3 4">HIT-DPA4</strain>
    </source>
</reference>